<dbReference type="Gene3D" id="3.10.20.90">
    <property type="entry name" value="Phosphatidylinositol 3-kinase Catalytic Subunit, Chain A, domain 1"/>
    <property type="match status" value="1"/>
</dbReference>
<dbReference type="Gene3D" id="1.10.8.10">
    <property type="entry name" value="DNA helicase RuvA subunit, C-terminal domain"/>
    <property type="match status" value="1"/>
</dbReference>
<evidence type="ECO:0008006" key="4">
    <source>
        <dbReference type="Google" id="ProtNLM"/>
    </source>
</evidence>
<feature type="compositionally biased region" description="Polar residues" evidence="1">
    <location>
        <begin position="67"/>
        <end position="79"/>
    </location>
</feature>
<keyword evidence="3" id="KW-1185">Reference proteome</keyword>
<evidence type="ECO:0000256" key="1">
    <source>
        <dbReference type="SAM" id="MobiDB-lite"/>
    </source>
</evidence>
<accession>A0ABY7DA20</accession>
<dbReference type="SUPFAM" id="SSF46934">
    <property type="entry name" value="UBA-like"/>
    <property type="match status" value="1"/>
</dbReference>
<organism evidence="2 3">
    <name type="scientific">Mya arenaria</name>
    <name type="common">Soft-shell clam</name>
    <dbReference type="NCBI Taxonomy" id="6604"/>
    <lineage>
        <taxon>Eukaryota</taxon>
        <taxon>Metazoa</taxon>
        <taxon>Spiralia</taxon>
        <taxon>Lophotrochozoa</taxon>
        <taxon>Mollusca</taxon>
        <taxon>Bivalvia</taxon>
        <taxon>Autobranchia</taxon>
        <taxon>Heteroconchia</taxon>
        <taxon>Euheterodonta</taxon>
        <taxon>Imparidentia</taxon>
        <taxon>Neoheterodontei</taxon>
        <taxon>Myida</taxon>
        <taxon>Myoidea</taxon>
        <taxon>Myidae</taxon>
        <taxon>Mya</taxon>
    </lineage>
</organism>
<feature type="region of interest" description="Disordered" evidence="1">
    <location>
        <begin position="229"/>
        <end position="261"/>
    </location>
</feature>
<sequence>MSSVTQSQDETIVGLMAMGFDLKDCQDAINFGKTSVEAAVEWKTRVSSDFNNRAAAPFQKPHPIPEASQSEPSKSTTDQSETPMSISSTSQSETVSSDTGQSDSDMPFPRREFTIEEMSRTLADLGLTPTGSLVIQKRQIHSRAMEMGGRDERENDGQPEGEEMLEEHGHGMPPPAGLGFGGAMDEMLGGLGVGANNQAFGGTGQRLVAEGHQGFRTDFHDRPARELAVERAQARQAAPPPAALGPQQGPSSGPLGPPSLSQVHSLAQMCLKNVANRLNDPRHQLLSLAGISEEMAQIILEFLIKEKLLKPKTLNAFIPW</sequence>
<dbReference type="Proteomes" id="UP001164746">
    <property type="component" value="Chromosome 1"/>
</dbReference>
<name>A0ABY7DA20_MYAAR</name>
<protein>
    <recommendedName>
        <fullName evidence="4">UBA domain-containing protein</fullName>
    </recommendedName>
</protein>
<evidence type="ECO:0000313" key="2">
    <source>
        <dbReference type="EMBL" id="WAQ94497.1"/>
    </source>
</evidence>
<feature type="compositionally biased region" description="Low complexity" evidence="1">
    <location>
        <begin position="244"/>
        <end position="261"/>
    </location>
</feature>
<proteinExistence type="predicted"/>
<dbReference type="InterPro" id="IPR009060">
    <property type="entry name" value="UBA-like_sf"/>
</dbReference>
<feature type="region of interest" description="Disordered" evidence="1">
    <location>
        <begin position="147"/>
        <end position="168"/>
    </location>
</feature>
<evidence type="ECO:0000313" key="3">
    <source>
        <dbReference type="Proteomes" id="UP001164746"/>
    </source>
</evidence>
<dbReference type="EMBL" id="CP111012">
    <property type="protein sequence ID" value="WAQ94497.1"/>
    <property type="molecule type" value="Genomic_DNA"/>
</dbReference>
<feature type="region of interest" description="Disordered" evidence="1">
    <location>
        <begin position="52"/>
        <end position="109"/>
    </location>
</feature>
<reference evidence="2" key="1">
    <citation type="submission" date="2022-11" db="EMBL/GenBank/DDBJ databases">
        <title>Centuries of genome instability and evolution in soft-shell clam transmissible cancer (bioRxiv).</title>
        <authorList>
            <person name="Hart S.F.M."/>
            <person name="Yonemitsu M.A."/>
            <person name="Giersch R.M."/>
            <person name="Beal B.F."/>
            <person name="Arriagada G."/>
            <person name="Davis B.W."/>
            <person name="Ostrander E.A."/>
            <person name="Goff S.P."/>
            <person name="Metzger M.J."/>
        </authorList>
    </citation>
    <scope>NUCLEOTIDE SEQUENCE</scope>
    <source>
        <strain evidence="2">MELC-2E11</strain>
        <tissue evidence="2">Siphon/mantle</tissue>
    </source>
</reference>
<feature type="compositionally biased region" description="Low complexity" evidence="1">
    <location>
        <begin position="80"/>
        <end position="99"/>
    </location>
</feature>
<gene>
    <name evidence="2" type="ORF">MAR_006968</name>
</gene>